<evidence type="ECO:0000313" key="2">
    <source>
        <dbReference type="EMBL" id="MEN3322422.1"/>
    </source>
</evidence>
<evidence type="ECO:0000313" key="3">
    <source>
        <dbReference type="Proteomes" id="UP001416393"/>
    </source>
</evidence>
<evidence type="ECO:0000256" key="1">
    <source>
        <dbReference type="SAM" id="SignalP"/>
    </source>
</evidence>
<gene>
    <name evidence="2" type="ORF">VP395_01665</name>
</gene>
<comment type="caution">
    <text evidence="2">The sequence shown here is derived from an EMBL/GenBank/DDBJ whole genome shotgun (WGS) entry which is preliminary data.</text>
</comment>
<accession>A0ABV0A662</accession>
<feature type="signal peptide" evidence="1">
    <location>
        <begin position="1"/>
        <end position="21"/>
    </location>
</feature>
<dbReference type="SUPFAM" id="SSF51126">
    <property type="entry name" value="Pectin lyase-like"/>
    <property type="match status" value="1"/>
</dbReference>
<reference evidence="2 3" key="1">
    <citation type="submission" date="2024-01" db="EMBL/GenBank/DDBJ databases">
        <title>Mariniflexile litorale sp. nov., isolated from the shallow sediments of the Sea of Japan.</title>
        <authorList>
            <person name="Romanenko L."/>
            <person name="Bystritskaya E."/>
            <person name="Isaeva M."/>
        </authorList>
    </citation>
    <scope>NUCLEOTIDE SEQUENCE [LARGE SCALE GENOMIC DNA]</scope>
    <source>
        <strain evidence="2 3">KCTC 32427</strain>
    </source>
</reference>
<dbReference type="RefSeq" id="WP_346239967.1">
    <property type="nucleotide sequence ID" value="NZ_JAZHYP010000001.1"/>
</dbReference>
<protein>
    <submittedName>
        <fullName evidence="2">DUF4955 domain-containing protein</fullName>
    </submittedName>
</protein>
<dbReference type="Proteomes" id="UP001416393">
    <property type="component" value="Unassembled WGS sequence"/>
</dbReference>
<keyword evidence="1" id="KW-0732">Signal</keyword>
<dbReference type="InterPro" id="IPR012334">
    <property type="entry name" value="Pectin_lyas_fold"/>
</dbReference>
<feature type="chain" id="PRO_5046277237" evidence="1">
    <location>
        <begin position="22"/>
        <end position="554"/>
    </location>
</feature>
<proteinExistence type="predicted"/>
<dbReference type="InterPro" id="IPR011050">
    <property type="entry name" value="Pectin_lyase_fold/virulence"/>
</dbReference>
<dbReference type="EMBL" id="JAZHYP010000001">
    <property type="protein sequence ID" value="MEN3322422.1"/>
    <property type="molecule type" value="Genomic_DNA"/>
</dbReference>
<sequence>MKTTIIRFLLLALSFSIISNTNVLSQALPKIIGDKATIKQNYLPDYSFAGYHNGELQILNKDAHIILAIDYGAIPNDGLDDSKALINAIEATNDIKGNVVLQLPAGKLILSDILYIKRSHFVLRGSGVGNAGTEIFCPRPMMYLDNPEQLKELREYLIEFDKREIQKNNNIDLPFSQYTWSGGMIWTQVPGERVKSYLRKYDQPSRVLAKVKQGNRGEHVMTVSNINGLKVGDIVQLELFNTEGEKGSMIQDLYKNSNVKIGSHHWEFPDMAIVKQQVEITKITNNKITINSPLTISIKPSYNAQLVEWKHLDEVGIEQLRITFPNAPRIAHHVEPGYNGIYLTRVFNSWVRDVVISNADSGILSEEIANVTIKDIVTEGTEMAHYTVAISGSYNVLVKNLKVYNKAFHSLSFNTLSTKNVYQNCEVFNSPLLDQHSGANHQNLFDNVKVHINPNEDNTYPLFTGGGASYWKPSHGAYSTFWNLNVHVLNKQDSKKPIILDGMKGDGPYAYIVGVNGNNTFKIDYGPHSYKENINESLDEVPSLYDYQLKKRME</sequence>
<keyword evidence="3" id="KW-1185">Reference proteome</keyword>
<name>A0ABV0A662_9FLAO</name>
<dbReference type="Gene3D" id="2.160.20.10">
    <property type="entry name" value="Single-stranded right-handed beta-helix, Pectin lyase-like"/>
    <property type="match status" value="2"/>
</dbReference>
<organism evidence="2 3">
    <name type="scientific">Mariniflexile soesokkakense</name>
    <dbReference type="NCBI Taxonomy" id="1343160"/>
    <lineage>
        <taxon>Bacteria</taxon>
        <taxon>Pseudomonadati</taxon>
        <taxon>Bacteroidota</taxon>
        <taxon>Flavobacteriia</taxon>
        <taxon>Flavobacteriales</taxon>
        <taxon>Flavobacteriaceae</taxon>
        <taxon>Mariniflexile</taxon>
    </lineage>
</organism>